<dbReference type="AlphaFoldDB" id="A0AAV9MY83"/>
<dbReference type="Pfam" id="PF01722">
    <property type="entry name" value="BolA"/>
    <property type="match status" value="1"/>
</dbReference>
<dbReference type="GO" id="GO:0044572">
    <property type="term" value="P:[4Fe-4S] cluster assembly"/>
    <property type="evidence" value="ECO:0007669"/>
    <property type="project" value="TreeGrafter"/>
</dbReference>
<dbReference type="InterPro" id="IPR036065">
    <property type="entry name" value="BolA-like_sf"/>
</dbReference>
<reference evidence="3 4" key="1">
    <citation type="submission" date="2023-08" db="EMBL/GenBank/DDBJ databases">
        <title>Black Yeasts Isolated from many extreme environments.</title>
        <authorList>
            <person name="Coleine C."/>
            <person name="Stajich J.E."/>
            <person name="Selbmann L."/>
        </authorList>
    </citation>
    <scope>NUCLEOTIDE SEQUENCE [LARGE SCALE GENOMIC DNA]</scope>
    <source>
        <strain evidence="3 4">CCFEE 5792</strain>
    </source>
</reference>
<evidence type="ECO:0000313" key="4">
    <source>
        <dbReference type="Proteomes" id="UP001358417"/>
    </source>
</evidence>
<feature type="compositionally biased region" description="Basic and acidic residues" evidence="2">
    <location>
        <begin position="129"/>
        <end position="144"/>
    </location>
</feature>
<dbReference type="Proteomes" id="UP001358417">
    <property type="component" value="Unassembled WGS sequence"/>
</dbReference>
<sequence length="151" mass="16855">MSSTTIQSASGTPLADSIRRKVRLHVTAYSMLLGIVLSTVVLCQSDKICELQVEAAFNPVNLTIKNNSADHQHHSAMRGVESKETHFELEVITPAFQGKSQVKRHREIYDLLAAEMAPGLVHALQLHTRTPEEDERYRAREQAKQEAAAPR</sequence>
<evidence type="ECO:0000256" key="1">
    <source>
        <dbReference type="RuleBase" id="RU003860"/>
    </source>
</evidence>
<evidence type="ECO:0000256" key="2">
    <source>
        <dbReference type="SAM" id="MobiDB-lite"/>
    </source>
</evidence>
<keyword evidence="4" id="KW-1185">Reference proteome</keyword>
<comment type="caution">
    <text evidence="3">The sequence shown here is derived from an EMBL/GenBank/DDBJ whole genome shotgun (WGS) entry which is preliminary data.</text>
</comment>
<gene>
    <name evidence="3" type="ORF">LTR84_009408</name>
</gene>
<feature type="region of interest" description="Disordered" evidence="2">
    <location>
        <begin position="128"/>
        <end position="151"/>
    </location>
</feature>
<evidence type="ECO:0000313" key="3">
    <source>
        <dbReference type="EMBL" id="KAK5045302.1"/>
    </source>
</evidence>
<comment type="similarity">
    <text evidence="1">Belongs to the BolA/IbaG family.</text>
</comment>
<dbReference type="EMBL" id="JAVRRD010000038">
    <property type="protein sequence ID" value="KAK5045302.1"/>
    <property type="molecule type" value="Genomic_DNA"/>
</dbReference>
<dbReference type="GO" id="GO:0005759">
    <property type="term" value="C:mitochondrial matrix"/>
    <property type="evidence" value="ECO:0007669"/>
    <property type="project" value="TreeGrafter"/>
</dbReference>
<evidence type="ECO:0008006" key="5">
    <source>
        <dbReference type="Google" id="ProtNLM"/>
    </source>
</evidence>
<dbReference type="PANTHER" id="PTHR46230">
    <property type="match status" value="1"/>
</dbReference>
<dbReference type="PANTHER" id="PTHR46230:SF7">
    <property type="entry name" value="BOLA-LIKE PROTEIN 1"/>
    <property type="match status" value="1"/>
</dbReference>
<name>A0AAV9MY83_9EURO</name>
<dbReference type="GeneID" id="89977567"/>
<dbReference type="RefSeq" id="XP_064700934.1">
    <property type="nucleotide sequence ID" value="XM_064852948.1"/>
</dbReference>
<dbReference type="InterPro" id="IPR002634">
    <property type="entry name" value="BolA"/>
</dbReference>
<protein>
    <recommendedName>
        <fullName evidence="5">BolA protein</fullName>
    </recommendedName>
</protein>
<dbReference type="SUPFAM" id="SSF82657">
    <property type="entry name" value="BolA-like"/>
    <property type="match status" value="1"/>
</dbReference>
<dbReference type="Gene3D" id="3.30.300.90">
    <property type="entry name" value="BolA-like"/>
    <property type="match status" value="1"/>
</dbReference>
<organism evidence="3 4">
    <name type="scientific">Exophiala bonariae</name>
    <dbReference type="NCBI Taxonomy" id="1690606"/>
    <lineage>
        <taxon>Eukaryota</taxon>
        <taxon>Fungi</taxon>
        <taxon>Dikarya</taxon>
        <taxon>Ascomycota</taxon>
        <taxon>Pezizomycotina</taxon>
        <taxon>Eurotiomycetes</taxon>
        <taxon>Chaetothyriomycetidae</taxon>
        <taxon>Chaetothyriales</taxon>
        <taxon>Herpotrichiellaceae</taxon>
        <taxon>Exophiala</taxon>
    </lineage>
</organism>
<proteinExistence type="inferred from homology"/>
<accession>A0AAV9MY83</accession>